<gene>
    <name evidence="1" type="ORF">Ae201684_011552</name>
</gene>
<accession>A0A6G0WU61</accession>
<dbReference type="AlphaFoldDB" id="A0A6G0WU61"/>
<keyword evidence="2" id="KW-1185">Reference proteome</keyword>
<organism evidence="1 2">
    <name type="scientific">Aphanomyces euteiches</name>
    <dbReference type="NCBI Taxonomy" id="100861"/>
    <lineage>
        <taxon>Eukaryota</taxon>
        <taxon>Sar</taxon>
        <taxon>Stramenopiles</taxon>
        <taxon>Oomycota</taxon>
        <taxon>Saprolegniomycetes</taxon>
        <taxon>Saprolegniales</taxon>
        <taxon>Verrucalvaceae</taxon>
        <taxon>Aphanomyces</taxon>
    </lineage>
</organism>
<comment type="caution">
    <text evidence="1">The sequence shown here is derived from an EMBL/GenBank/DDBJ whole genome shotgun (WGS) entry which is preliminary data.</text>
</comment>
<dbReference type="VEuPathDB" id="FungiDB:AeMF1_004804"/>
<proteinExistence type="predicted"/>
<name>A0A6G0WU61_9STRA</name>
<dbReference type="Proteomes" id="UP000481153">
    <property type="component" value="Unassembled WGS sequence"/>
</dbReference>
<sequence length="143" mass="16307">MSTLPSLESFLTLRFDPMASSAALHVLSSPDLLRYAALFQDGLHEDMLPFSGWFVPDTNQTFDRLVNAMDLLHPFWEPTFTTWYKQFEKSRLCLLFRLLPRMRQVVALEAAVSGRIAVLQYMLAEGLLDGLSVHWNNLAAVVF</sequence>
<evidence type="ECO:0000313" key="1">
    <source>
        <dbReference type="EMBL" id="KAF0731000.1"/>
    </source>
</evidence>
<evidence type="ECO:0000313" key="2">
    <source>
        <dbReference type="Proteomes" id="UP000481153"/>
    </source>
</evidence>
<dbReference type="EMBL" id="VJMJ01000147">
    <property type="protein sequence ID" value="KAF0731000.1"/>
    <property type="molecule type" value="Genomic_DNA"/>
</dbReference>
<protein>
    <submittedName>
        <fullName evidence="1">Uncharacterized protein</fullName>
    </submittedName>
</protein>
<reference evidence="1 2" key="1">
    <citation type="submission" date="2019-07" db="EMBL/GenBank/DDBJ databases">
        <title>Genomics analysis of Aphanomyces spp. identifies a new class of oomycete effector associated with host adaptation.</title>
        <authorList>
            <person name="Gaulin E."/>
        </authorList>
    </citation>
    <scope>NUCLEOTIDE SEQUENCE [LARGE SCALE GENOMIC DNA]</scope>
    <source>
        <strain evidence="1 2">ATCC 201684</strain>
    </source>
</reference>